<dbReference type="InterPro" id="IPR011055">
    <property type="entry name" value="Dup_hybrid_motif"/>
</dbReference>
<feature type="domain" description="M23ase beta-sheet core" evidence="3">
    <location>
        <begin position="212"/>
        <end position="306"/>
    </location>
</feature>
<evidence type="ECO:0000313" key="5">
    <source>
        <dbReference type="Proteomes" id="UP000198847"/>
    </source>
</evidence>
<dbReference type="AlphaFoldDB" id="A0A1H8XKK4"/>
<protein>
    <submittedName>
        <fullName evidence="4">Peptidase family M23</fullName>
    </submittedName>
</protein>
<dbReference type="Gene3D" id="2.70.70.10">
    <property type="entry name" value="Glucose Permease (Domain IIA)"/>
    <property type="match status" value="1"/>
</dbReference>
<proteinExistence type="predicted"/>
<dbReference type="InterPro" id="IPR050570">
    <property type="entry name" value="Cell_wall_metabolism_enzyme"/>
</dbReference>
<dbReference type="PANTHER" id="PTHR21666:SF270">
    <property type="entry name" value="MUREIN HYDROLASE ACTIVATOR ENVC"/>
    <property type="match status" value="1"/>
</dbReference>
<keyword evidence="2" id="KW-1133">Transmembrane helix</keyword>
<accession>A0A1H8XKK4</accession>
<dbReference type="CDD" id="cd12797">
    <property type="entry name" value="M23_peptidase"/>
    <property type="match status" value="1"/>
</dbReference>
<keyword evidence="2" id="KW-0812">Transmembrane</keyword>
<dbReference type="GO" id="GO:0004222">
    <property type="term" value="F:metalloendopeptidase activity"/>
    <property type="evidence" value="ECO:0007669"/>
    <property type="project" value="TreeGrafter"/>
</dbReference>
<reference evidence="4 5" key="1">
    <citation type="submission" date="2016-10" db="EMBL/GenBank/DDBJ databases">
        <authorList>
            <person name="de Groot N.N."/>
        </authorList>
    </citation>
    <scope>NUCLEOTIDE SEQUENCE [LARGE SCALE GENOMIC DNA]</scope>
    <source>
        <strain evidence="4 5">DSM 13305</strain>
    </source>
</reference>
<sequence>MTKQVKKPDRREYTFMLVPHHGQAGVRSIHVPILAIKCLAAALCLLVVVVIGGVVSYRHTTVTAGMEKAELEQLKQVNGSQVKQIEDLAKSTAALEQDMERLNTLDAEIRHIVNENDNGSTSRAGLTRMTPGSAQYTGQGGPNPPSLEEMGQTLEDLKKNMAAREQSLLALKEELLAKQARAAVTPSIWPANGQVTSRFGYRSSPWGRGSDYHPGIDIASDYGTPIVATADGTVVHSDWSSGYGKLVEVDHGNGIVTLYGHCSQLLVKSGDYVKKGQVVAYMGSTGLSTGTHVHYEVRVNGTAVNPDKFL</sequence>
<gene>
    <name evidence="4" type="ORF">SAMN04490178_12543</name>
</gene>
<dbReference type="OrthoDB" id="9809488at2"/>
<evidence type="ECO:0000256" key="2">
    <source>
        <dbReference type="SAM" id="Phobius"/>
    </source>
</evidence>
<keyword evidence="2" id="KW-0472">Membrane</keyword>
<dbReference type="Proteomes" id="UP000198847">
    <property type="component" value="Unassembled WGS sequence"/>
</dbReference>
<dbReference type="FunFam" id="2.70.70.10:FF:000006">
    <property type="entry name" value="M23 family peptidase"/>
    <property type="match status" value="1"/>
</dbReference>
<dbReference type="Pfam" id="PF01551">
    <property type="entry name" value="Peptidase_M23"/>
    <property type="match status" value="1"/>
</dbReference>
<feature type="transmembrane region" description="Helical" evidence="2">
    <location>
        <begin position="34"/>
        <end position="57"/>
    </location>
</feature>
<organism evidence="4 5">
    <name type="scientific">Propionispora vibrioides</name>
    <dbReference type="NCBI Taxonomy" id="112903"/>
    <lineage>
        <taxon>Bacteria</taxon>
        <taxon>Bacillati</taxon>
        <taxon>Bacillota</taxon>
        <taxon>Negativicutes</taxon>
        <taxon>Selenomonadales</taxon>
        <taxon>Sporomusaceae</taxon>
        <taxon>Propionispora</taxon>
    </lineage>
</organism>
<dbReference type="PANTHER" id="PTHR21666">
    <property type="entry name" value="PEPTIDASE-RELATED"/>
    <property type="match status" value="1"/>
</dbReference>
<evidence type="ECO:0000259" key="3">
    <source>
        <dbReference type="Pfam" id="PF01551"/>
    </source>
</evidence>
<name>A0A1H8XKK4_9FIRM</name>
<dbReference type="EMBL" id="FODY01000025">
    <property type="protein sequence ID" value="SEP40436.1"/>
    <property type="molecule type" value="Genomic_DNA"/>
</dbReference>
<feature type="region of interest" description="Disordered" evidence="1">
    <location>
        <begin position="116"/>
        <end position="148"/>
    </location>
</feature>
<feature type="compositionally biased region" description="Polar residues" evidence="1">
    <location>
        <begin position="116"/>
        <end position="137"/>
    </location>
</feature>
<dbReference type="STRING" id="112903.SAMN04490178_12543"/>
<keyword evidence="5" id="KW-1185">Reference proteome</keyword>
<dbReference type="InterPro" id="IPR016047">
    <property type="entry name" value="M23ase_b-sheet_dom"/>
</dbReference>
<evidence type="ECO:0000313" key="4">
    <source>
        <dbReference type="EMBL" id="SEP40436.1"/>
    </source>
</evidence>
<dbReference type="SUPFAM" id="SSF51261">
    <property type="entry name" value="Duplicated hybrid motif"/>
    <property type="match status" value="1"/>
</dbReference>
<evidence type="ECO:0000256" key="1">
    <source>
        <dbReference type="SAM" id="MobiDB-lite"/>
    </source>
</evidence>